<dbReference type="InterPro" id="IPR050177">
    <property type="entry name" value="Lipid_A_modif_metabolic_enz"/>
</dbReference>
<sequence length="305" mass="33520">MGVILITGFAGGLARDVAGRLVAAGHGVVGVDYREAPPMDGVTLYRASYDKTAIEDVFRKHAFDAVLHLGRVGNLSQEIERRFELNVLGTQKILNLCRAHGVGSLVVLSTFHIYGAHPRNHTPISEADPLRAGYEFPEIADAIQLDNMATTWIYQHPEVRVVVLRPTNVVGPSIRNSMSSLLRLPRVPHLAGFNPMTQFIHQDDLGAAIEAAMKGSARGVFNVTGDDVVPWRTALDLAGARSFPIPSSLVTLYLKTISAFPEYLVNFFKFPCVLTGRAFRETFGWSAQIDLPRTLASTREQRTIN</sequence>
<name>A0A0K1EKN4_CHOCO</name>
<dbReference type="Proteomes" id="UP000067626">
    <property type="component" value="Chromosome"/>
</dbReference>
<dbReference type="PANTHER" id="PTHR43245:SF52">
    <property type="entry name" value="NAD-DEPENDENT EPIMERASE_DEHYDRATASE"/>
    <property type="match status" value="1"/>
</dbReference>
<proteinExistence type="predicted"/>
<dbReference type="AlphaFoldDB" id="A0A0K1EKN4"/>
<dbReference type="RefSeq" id="WP_050432968.1">
    <property type="nucleotide sequence ID" value="NZ_CP012159.1"/>
</dbReference>
<protein>
    <submittedName>
        <fullName evidence="2">NAD-dependent epimerase</fullName>
    </submittedName>
</protein>
<dbReference type="Gene3D" id="3.40.50.720">
    <property type="entry name" value="NAD(P)-binding Rossmann-like Domain"/>
    <property type="match status" value="1"/>
</dbReference>
<evidence type="ECO:0000313" key="3">
    <source>
        <dbReference type="Proteomes" id="UP000067626"/>
    </source>
</evidence>
<dbReference type="PANTHER" id="PTHR43245">
    <property type="entry name" value="BIFUNCTIONAL POLYMYXIN RESISTANCE PROTEIN ARNA"/>
    <property type="match status" value="1"/>
</dbReference>
<organism evidence="2 3">
    <name type="scientific">Chondromyces crocatus</name>
    <dbReference type="NCBI Taxonomy" id="52"/>
    <lineage>
        <taxon>Bacteria</taxon>
        <taxon>Pseudomonadati</taxon>
        <taxon>Myxococcota</taxon>
        <taxon>Polyangia</taxon>
        <taxon>Polyangiales</taxon>
        <taxon>Polyangiaceae</taxon>
        <taxon>Chondromyces</taxon>
    </lineage>
</organism>
<feature type="domain" description="NAD-dependent epimerase/dehydratase" evidence="1">
    <location>
        <begin position="4"/>
        <end position="215"/>
    </location>
</feature>
<reference evidence="2 3" key="1">
    <citation type="submission" date="2015-07" db="EMBL/GenBank/DDBJ databases">
        <title>Genome analysis of myxobacterium Chondromyces crocatus Cm c5 reveals a high potential for natural compound synthesis and the genetic basis for the loss of fruiting body formation.</title>
        <authorList>
            <person name="Zaburannyi N."/>
            <person name="Bunk B."/>
            <person name="Maier J."/>
            <person name="Overmann J."/>
            <person name="Mueller R."/>
        </authorList>
    </citation>
    <scope>NUCLEOTIDE SEQUENCE [LARGE SCALE GENOMIC DNA]</scope>
    <source>
        <strain evidence="2 3">Cm c5</strain>
    </source>
</reference>
<accession>A0A0K1EKN4</accession>
<dbReference type="EMBL" id="CP012159">
    <property type="protein sequence ID" value="AKT41153.1"/>
    <property type="molecule type" value="Genomic_DNA"/>
</dbReference>
<dbReference type="SUPFAM" id="SSF51735">
    <property type="entry name" value="NAD(P)-binding Rossmann-fold domains"/>
    <property type="match status" value="1"/>
</dbReference>
<dbReference type="STRING" id="52.CMC5_053140"/>
<evidence type="ECO:0000313" key="2">
    <source>
        <dbReference type="EMBL" id="AKT41153.1"/>
    </source>
</evidence>
<evidence type="ECO:0000259" key="1">
    <source>
        <dbReference type="Pfam" id="PF01370"/>
    </source>
</evidence>
<keyword evidence="3" id="KW-1185">Reference proteome</keyword>
<dbReference type="KEGG" id="ccro:CMC5_053140"/>
<dbReference type="InterPro" id="IPR001509">
    <property type="entry name" value="Epimerase_deHydtase"/>
</dbReference>
<dbReference type="Pfam" id="PF01370">
    <property type="entry name" value="Epimerase"/>
    <property type="match status" value="1"/>
</dbReference>
<dbReference type="InterPro" id="IPR036291">
    <property type="entry name" value="NAD(P)-bd_dom_sf"/>
</dbReference>
<gene>
    <name evidence="2" type="ORF">CMC5_053140</name>
</gene>